<dbReference type="Gene3D" id="2.70.150.10">
    <property type="entry name" value="Calcium-transporting ATPase, cytoplasmic transduction domain A"/>
    <property type="match status" value="1"/>
</dbReference>
<dbReference type="PROSITE" id="PS01229">
    <property type="entry name" value="COF_2"/>
    <property type="match status" value="1"/>
</dbReference>
<feature type="transmembrane region" description="Helical" evidence="10">
    <location>
        <begin position="459"/>
        <end position="480"/>
    </location>
</feature>
<organism evidence="12 13">
    <name type="scientific">[Candida] railenensis</name>
    <dbReference type="NCBI Taxonomy" id="45579"/>
    <lineage>
        <taxon>Eukaryota</taxon>
        <taxon>Fungi</taxon>
        <taxon>Dikarya</taxon>
        <taxon>Ascomycota</taxon>
        <taxon>Saccharomycotina</taxon>
        <taxon>Pichiomycetes</taxon>
        <taxon>Debaryomycetaceae</taxon>
        <taxon>Kurtzmaniella</taxon>
    </lineage>
</organism>
<feature type="transmembrane region" description="Helical" evidence="10">
    <location>
        <begin position="583"/>
        <end position="603"/>
    </location>
</feature>
<dbReference type="InterPro" id="IPR008250">
    <property type="entry name" value="ATPase_P-typ_transduc_dom_A_sf"/>
</dbReference>
<evidence type="ECO:0000256" key="3">
    <source>
        <dbReference type="ARBA" id="ARBA00022692"/>
    </source>
</evidence>
<dbReference type="InterPro" id="IPR027256">
    <property type="entry name" value="P-typ_ATPase_IB"/>
</dbReference>
<feature type="domain" description="HMA" evidence="11">
    <location>
        <begin position="264"/>
        <end position="330"/>
    </location>
</feature>
<dbReference type="GO" id="GO:0055070">
    <property type="term" value="P:copper ion homeostasis"/>
    <property type="evidence" value="ECO:0007669"/>
    <property type="project" value="TreeGrafter"/>
</dbReference>
<protein>
    <submittedName>
        <fullName evidence="12">Copper-transporting ATPase</fullName>
    </submittedName>
</protein>
<feature type="transmembrane region" description="Helical" evidence="10">
    <location>
        <begin position="781"/>
        <end position="805"/>
    </location>
</feature>
<dbReference type="SUPFAM" id="SSF55008">
    <property type="entry name" value="HMA, heavy metal-associated domain"/>
    <property type="match status" value="2"/>
</dbReference>
<dbReference type="SUPFAM" id="SSF81653">
    <property type="entry name" value="Calcium ATPase, transduction domain A"/>
    <property type="match status" value="1"/>
</dbReference>
<feature type="transmembrane region" description="Helical" evidence="10">
    <location>
        <begin position="1136"/>
        <end position="1157"/>
    </location>
</feature>
<feature type="transmembrane region" description="Helical" evidence="10">
    <location>
        <begin position="504"/>
        <end position="523"/>
    </location>
</feature>
<evidence type="ECO:0000259" key="11">
    <source>
        <dbReference type="PROSITE" id="PS50846"/>
    </source>
</evidence>
<dbReference type="AlphaFoldDB" id="A0A9P0QSZ5"/>
<dbReference type="SFLD" id="SFLDS00003">
    <property type="entry name" value="Haloacid_Dehalogenase"/>
    <property type="match status" value="1"/>
</dbReference>
<evidence type="ECO:0000256" key="10">
    <source>
        <dbReference type="RuleBase" id="RU362081"/>
    </source>
</evidence>
<dbReference type="Proteomes" id="UP000837801">
    <property type="component" value="Unassembled WGS sequence"/>
</dbReference>
<name>A0A9P0QSZ5_9ASCO</name>
<dbReference type="EMBL" id="CAKXYY010000021">
    <property type="protein sequence ID" value="CAH2355047.1"/>
    <property type="molecule type" value="Genomic_DNA"/>
</dbReference>
<dbReference type="InterPro" id="IPR036412">
    <property type="entry name" value="HAD-like_sf"/>
</dbReference>
<feature type="transmembrane region" description="Helical" evidence="10">
    <location>
        <begin position="1163"/>
        <end position="1185"/>
    </location>
</feature>
<dbReference type="Pfam" id="PF00403">
    <property type="entry name" value="HMA"/>
    <property type="match status" value="2"/>
</dbReference>
<dbReference type="InterPro" id="IPR044492">
    <property type="entry name" value="P_typ_ATPase_HD_dom"/>
</dbReference>
<evidence type="ECO:0000256" key="8">
    <source>
        <dbReference type="ARBA" id="ARBA00022989"/>
    </source>
</evidence>
<comment type="subcellular location">
    <subcellularLocation>
        <location evidence="1">Membrane</location>
        <topology evidence="1">Multi-pass membrane protein</topology>
    </subcellularLocation>
</comment>
<dbReference type="Pfam" id="PF00122">
    <property type="entry name" value="E1-E2_ATPase"/>
    <property type="match status" value="1"/>
</dbReference>
<feature type="transmembrane region" description="Helical" evidence="10">
    <location>
        <begin position="740"/>
        <end position="761"/>
    </location>
</feature>
<evidence type="ECO:0000313" key="12">
    <source>
        <dbReference type="EMBL" id="CAH2355047.1"/>
    </source>
</evidence>
<dbReference type="PRINTS" id="PR00119">
    <property type="entry name" value="CATATPASE"/>
</dbReference>
<dbReference type="CDD" id="cd00371">
    <property type="entry name" value="HMA"/>
    <property type="match status" value="2"/>
</dbReference>
<dbReference type="GO" id="GO:0016020">
    <property type="term" value="C:membrane"/>
    <property type="evidence" value="ECO:0007669"/>
    <property type="project" value="UniProtKB-SubCell"/>
</dbReference>
<dbReference type="Gene3D" id="3.40.50.1000">
    <property type="entry name" value="HAD superfamily/HAD-like"/>
    <property type="match status" value="1"/>
</dbReference>
<keyword evidence="3 10" id="KW-0812">Transmembrane</keyword>
<keyword evidence="13" id="KW-1185">Reference proteome</keyword>
<dbReference type="PROSITE" id="PS50846">
    <property type="entry name" value="HMA_2"/>
    <property type="match status" value="1"/>
</dbReference>
<dbReference type="GO" id="GO:0043682">
    <property type="term" value="F:P-type divalent copper transporter activity"/>
    <property type="evidence" value="ECO:0007669"/>
    <property type="project" value="TreeGrafter"/>
</dbReference>
<dbReference type="InterPro" id="IPR036163">
    <property type="entry name" value="HMA_dom_sf"/>
</dbReference>
<dbReference type="InterPro" id="IPR059000">
    <property type="entry name" value="ATPase_P-type_domA"/>
</dbReference>
<dbReference type="InterPro" id="IPR018303">
    <property type="entry name" value="ATPase_P-typ_P_site"/>
</dbReference>
<dbReference type="InterPro" id="IPR006121">
    <property type="entry name" value="HMA_dom"/>
</dbReference>
<feature type="transmembrane region" description="Helical" evidence="10">
    <location>
        <begin position="543"/>
        <end position="571"/>
    </location>
</feature>
<dbReference type="InterPro" id="IPR023299">
    <property type="entry name" value="ATPase_P-typ_cyto_dom_N"/>
</dbReference>
<dbReference type="InterPro" id="IPR017969">
    <property type="entry name" value="Heavy-metal-associated_CS"/>
</dbReference>
<evidence type="ECO:0000256" key="1">
    <source>
        <dbReference type="ARBA" id="ARBA00004141"/>
    </source>
</evidence>
<dbReference type="Pfam" id="PF00702">
    <property type="entry name" value="Hydrolase"/>
    <property type="match status" value="1"/>
</dbReference>
<dbReference type="Gene3D" id="3.30.70.100">
    <property type="match status" value="2"/>
</dbReference>
<dbReference type="PANTHER" id="PTHR43520:SF32">
    <property type="entry name" value="COPPER RESISTANCE P-TYPE ATPASE (EUROFUNG)"/>
    <property type="match status" value="1"/>
</dbReference>
<evidence type="ECO:0000256" key="2">
    <source>
        <dbReference type="ARBA" id="ARBA00006024"/>
    </source>
</evidence>
<dbReference type="SFLD" id="SFLDF00027">
    <property type="entry name" value="p-type_atpase"/>
    <property type="match status" value="1"/>
</dbReference>
<comment type="similarity">
    <text evidence="2 10">Belongs to the cation transport ATPase (P-type) (TC 3.A.3) family. Type IB subfamily.</text>
</comment>
<keyword evidence="7" id="KW-1278">Translocase</keyword>
<proteinExistence type="inferred from homology"/>
<reference evidence="12" key="1">
    <citation type="submission" date="2022-03" db="EMBL/GenBank/DDBJ databases">
        <authorList>
            <person name="Legras J.-L."/>
            <person name="Devillers H."/>
            <person name="Grondin C."/>
        </authorList>
    </citation>
    <scope>NUCLEOTIDE SEQUENCE</scope>
    <source>
        <strain evidence="12">CLIB 1423</strain>
    </source>
</reference>
<dbReference type="CDD" id="cd02094">
    <property type="entry name" value="P-type_ATPase_Cu-like"/>
    <property type="match status" value="1"/>
</dbReference>
<evidence type="ECO:0000256" key="5">
    <source>
        <dbReference type="ARBA" id="ARBA00022741"/>
    </source>
</evidence>
<dbReference type="FunFam" id="2.70.150.10:FF:000068">
    <property type="entry name" value="Copper resistance-associated P-type ATPase"/>
    <property type="match status" value="1"/>
</dbReference>
<dbReference type="PROSITE" id="PS01047">
    <property type="entry name" value="HMA_1"/>
    <property type="match status" value="1"/>
</dbReference>
<comment type="caution">
    <text evidence="12">The sequence shown here is derived from an EMBL/GenBank/DDBJ whole genome shotgun (WGS) entry which is preliminary data.</text>
</comment>
<dbReference type="SUPFAM" id="SSF81660">
    <property type="entry name" value="Metal cation-transporting ATPase, ATP-binding domain N"/>
    <property type="match status" value="1"/>
</dbReference>
<keyword evidence="8 10" id="KW-1133">Transmembrane helix</keyword>
<keyword evidence="9 10" id="KW-0472">Membrane</keyword>
<dbReference type="Gene3D" id="3.40.1110.10">
    <property type="entry name" value="Calcium-transporting ATPase, cytoplasmic domain N"/>
    <property type="match status" value="1"/>
</dbReference>
<gene>
    <name evidence="12" type="ORF">CLIB1423_21S00628</name>
</gene>
<dbReference type="PANTHER" id="PTHR43520">
    <property type="entry name" value="ATP7, ISOFORM B"/>
    <property type="match status" value="1"/>
</dbReference>
<dbReference type="InterPro" id="IPR001757">
    <property type="entry name" value="P_typ_ATPase"/>
</dbReference>
<evidence type="ECO:0000313" key="13">
    <source>
        <dbReference type="Proteomes" id="UP000837801"/>
    </source>
</evidence>
<dbReference type="PROSITE" id="PS00154">
    <property type="entry name" value="ATPASE_E1_E2"/>
    <property type="match status" value="1"/>
</dbReference>
<dbReference type="GO" id="GO:0005524">
    <property type="term" value="F:ATP binding"/>
    <property type="evidence" value="ECO:0007669"/>
    <property type="project" value="UniProtKB-UniRule"/>
</dbReference>
<dbReference type="OrthoDB" id="432719at2759"/>
<keyword evidence="5 10" id="KW-0547">Nucleotide-binding</keyword>
<dbReference type="InterPro" id="IPR023298">
    <property type="entry name" value="ATPase_P-typ_TM_dom_sf"/>
</dbReference>
<dbReference type="SUPFAM" id="SSF81665">
    <property type="entry name" value="Calcium ATPase, transmembrane domain M"/>
    <property type="match status" value="1"/>
</dbReference>
<keyword evidence="4 10" id="KW-0479">Metal-binding</keyword>
<accession>A0A9P0QSZ5</accession>
<dbReference type="SFLD" id="SFLDG00002">
    <property type="entry name" value="C1.7:_P-type_atpase_like"/>
    <property type="match status" value="1"/>
</dbReference>
<dbReference type="NCBIfam" id="TIGR01525">
    <property type="entry name" value="ATPase-IB_hvy"/>
    <property type="match status" value="1"/>
</dbReference>
<dbReference type="GO" id="GO:0005507">
    <property type="term" value="F:copper ion binding"/>
    <property type="evidence" value="ECO:0007669"/>
    <property type="project" value="TreeGrafter"/>
</dbReference>
<sequence length="1209" mass="133400">MEKLKIRVSNIHCDKCEVTISKSLAGFGIKARIEENGEISPSSYSIANNDITVYGHDLLHKKIVKDIAKSGFKVLSWDLVKEGDEASPIEESSELSEGMEESVDSHVIFSNLFNFWSKYQKTRQRKNHFKNCLKCQEEEKSKSKESDERLSSSSFADSDSTVNQVVIGGKEEKEYRVVLTVEGMTCASCVKAVEEQIARVLQENGIKSAHDSSSGNLSVNLLSHSAVVILPNKQIINKIIDSVEEAGFECRLIEALPVERTINSKVTAALGGITCAACAVAIQTAVNDLSFILDCGINVVSKTGTFVMEGGQENLKKLQDTIEDIGYEFELISDELINYTSSKKKSRTINVSVEGMFCGHCPELITDYLSSFGEALVIEDPITLKHPFIKFTYLPNPENNITVRRFLHDINHLNATMENGYTISENAGSFKATLVEVVSMDEHLRKLSRREVMKIVRRLIIAVVFVIPTFIFGIVAMSLLPKKHKFRMWVEEPLWVGNVSRNTWILLILSTPVYLFAADIFHVKAYKEIKSLWLYKNSWTKRFFKFGSMNLLMCLGTTVAYFASIALLILSSRQTPGAMQGDTTTYFDSVVFLTFFLLIGRLLESFSKSRTADAISNLSNLKVNSAHLIDNKTTNGEETIDVKFLEIGDVIKIVPGDSPPVDCTIVEGSAEFDESALTGESKPVKHVRGHQIFSGTVNVGNEAVTARITGLQGDSLIDQIVSTVRDGQLRKAPIARTADTLTSFFVPVIVVLAVLTWVIWLSLGYSGRLPDSYLDIEIGGWAVWSLQFSIAVFVIACPCGIGLAAPTAMFVGSGLAAKYGILAKGGGVAFQDGANTNVICFDKTGTLTKGELRVTDYSYFNKSLKSVSLQATRDLESISKHPIARAIKEFLNSDFGFSNLNATPEKNKIPQVESIAGKGLRGEFVINSADIGWEHFENNCEAILGNEKLMKDYAVEFTQSNTDLITKWKSESKSIVLVAIKSESFFDDDKFHLTFGLGCRDQVRPEAKTVLSYLQKKKIECWMITGDNKLTAEAIGKEIEIPPERIISEVLPDEKQLQIQIIQKKDNRNVVAMVGDGINDAPALAAANVGIALSSGADLAVTSSDFIILDNPNPLVTLVTLFDLSRAVFRRVKFNFGWSLVYNLIGIPIAAGVIYPYKNSRLSPVWASAAMALSSISVVTSSLALRLYRPKIKTITELTVEEIEPKEAE</sequence>
<evidence type="ECO:0000256" key="9">
    <source>
        <dbReference type="ARBA" id="ARBA00023136"/>
    </source>
</evidence>
<evidence type="ECO:0000256" key="6">
    <source>
        <dbReference type="ARBA" id="ARBA00022840"/>
    </source>
</evidence>
<dbReference type="NCBIfam" id="TIGR01494">
    <property type="entry name" value="ATPase_P-type"/>
    <property type="match status" value="2"/>
</dbReference>
<keyword evidence="6 10" id="KW-0067">ATP-binding</keyword>
<evidence type="ECO:0000256" key="4">
    <source>
        <dbReference type="ARBA" id="ARBA00022723"/>
    </source>
</evidence>
<dbReference type="SUPFAM" id="SSF56784">
    <property type="entry name" value="HAD-like"/>
    <property type="match status" value="1"/>
</dbReference>
<dbReference type="InterPro" id="IPR023214">
    <property type="entry name" value="HAD_sf"/>
</dbReference>
<evidence type="ECO:0000256" key="7">
    <source>
        <dbReference type="ARBA" id="ARBA00022967"/>
    </source>
</evidence>
<dbReference type="GO" id="GO:0016887">
    <property type="term" value="F:ATP hydrolysis activity"/>
    <property type="evidence" value="ECO:0007669"/>
    <property type="project" value="InterPro"/>
</dbReference>